<dbReference type="FunFam" id="3.20.20.100:FF:000002">
    <property type="entry name" value="2,5-diketo-D-gluconic acid reductase A"/>
    <property type="match status" value="1"/>
</dbReference>
<dbReference type="PANTHER" id="PTHR43827">
    <property type="entry name" value="2,5-DIKETO-D-GLUCONIC ACID REDUCTASE"/>
    <property type="match status" value="1"/>
</dbReference>
<dbReference type="AlphaFoldDB" id="A0A8S4FPY6"/>
<dbReference type="InterPro" id="IPR036812">
    <property type="entry name" value="NAD(P)_OxRdtase_dom_sf"/>
</dbReference>
<dbReference type="InterPro" id="IPR023210">
    <property type="entry name" value="NADP_OxRdtase_dom"/>
</dbReference>
<dbReference type="PANTHER" id="PTHR43827:SF3">
    <property type="entry name" value="NADP-DEPENDENT OXIDOREDUCTASE DOMAIN-CONTAINING PROTEIN"/>
    <property type="match status" value="1"/>
</dbReference>
<dbReference type="PIRSF" id="PIRSF000097">
    <property type="entry name" value="AKR"/>
    <property type="match status" value="1"/>
</dbReference>
<accession>A0A8S4FPY6</accession>
<comment type="similarity">
    <text evidence="1">Belongs to the aldo/keto reductase family.</text>
</comment>
<evidence type="ECO:0000256" key="1">
    <source>
        <dbReference type="ARBA" id="ARBA00007905"/>
    </source>
</evidence>
<evidence type="ECO:0000259" key="7">
    <source>
        <dbReference type="Pfam" id="PF00248"/>
    </source>
</evidence>
<protein>
    <submittedName>
        <fullName evidence="8">(diamondback moth) hypothetical protein</fullName>
    </submittedName>
</protein>
<dbReference type="PRINTS" id="PR00069">
    <property type="entry name" value="ALDKETRDTASE"/>
</dbReference>
<keyword evidence="9" id="KW-1185">Reference proteome</keyword>
<organism evidence="8 9">
    <name type="scientific">Plutella xylostella</name>
    <name type="common">Diamondback moth</name>
    <name type="synonym">Plutella maculipennis</name>
    <dbReference type="NCBI Taxonomy" id="51655"/>
    <lineage>
        <taxon>Eukaryota</taxon>
        <taxon>Metazoa</taxon>
        <taxon>Ecdysozoa</taxon>
        <taxon>Arthropoda</taxon>
        <taxon>Hexapoda</taxon>
        <taxon>Insecta</taxon>
        <taxon>Pterygota</taxon>
        <taxon>Neoptera</taxon>
        <taxon>Endopterygota</taxon>
        <taxon>Lepidoptera</taxon>
        <taxon>Glossata</taxon>
        <taxon>Ditrysia</taxon>
        <taxon>Yponomeutoidea</taxon>
        <taxon>Plutellidae</taxon>
        <taxon>Plutella</taxon>
    </lineage>
</organism>
<dbReference type="Pfam" id="PF00248">
    <property type="entry name" value="Aldo_ket_red"/>
    <property type="match status" value="1"/>
</dbReference>
<feature type="domain" description="NADP-dependent oxidoreductase" evidence="7">
    <location>
        <begin position="23"/>
        <end position="283"/>
    </location>
</feature>
<evidence type="ECO:0000256" key="4">
    <source>
        <dbReference type="PIRSR" id="PIRSR000097-1"/>
    </source>
</evidence>
<keyword evidence="3" id="KW-0560">Oxidoreductase</keyword>
<evidence type="ECO:0000256" key="6">
    <source>
        <dbReference type="PIRSR" id="PIRSR000097-3"/>
    </source>
</evidence>
<dbReference type="EMBL" id="CAJHNJ030000041">
    <property type="protein sequence ID" value="CAG9130487.1"/>
    <property type="molecule type" value="Genomic_DNA"/>
</dbReference>
<evidence type="ECO:0000256" key="3">
    <source>
        <dbReference type="ARBA" id="ARBA00023002"/>
    </source>
</evidence>
<feature type="active site" description="Proton donor" evidence="4">
    <location>
        <position position="56"/>
    </location>
</feature>
<evidence type="ECO:0000256" key="5">
    <source>
        <dbReference type="PIRSR" id="PIRSR000097-2"/>
    </source>
</evidence>
<evidence type="ECO:0000313" key="8">
    <source>
        <dbReference type="EMBL" id="CAG9130487.1"/>
    </source>
</evidence>
<feature type="binding site" evidence="5">
    <location>
        <position position="119"/>
    </location>
    <ligand>
        <name>substrate</name>
    </ligand>
</feature>
<reference evidence="8" key="1">
    <citation type="submission" date="2020-11" db="EMBL/GenBank/DDBJ databases">
        <authorList>
            <person name="Whiteford S."/>
        </authorList>
    </citation>
    <scope>NUCLEOTIDE SEQUENCE</scope>
</reference>
<gene>
    <name evidence="8" type="ORF">PLXY2_LOCUS9900</name>
</gene>
<dbReference type="Gene3D" id="3.20.20.100">
    <property type="entry name" value="NADP-dependent oxidoreductase domain"/>
    <property type="match status" value="1"/>
</dbReference>
<evidence type="ECO:0000313" key="9">
    <source>
        <dbReference type="Proteomes" id="UP000653454"/>
    </source>
</evidence>
<dbReference type="InterPro" id="IPR018170">
    <property type="entry name" value="Aldo/ket_reductase_CS"/>
</dbReference>
<comment type="caution">
    <text evidence="8">The sequence shown here is derived from an EMBL/GenBank/DDBJ whole genome shotgun (WGS) entry which is preliminary data.</text>
</comment>
<proteinExistence type="inferred from homology"/>
<dbReference type="CDD" id="cd19136">
    <property type="entry name" value="AKR_DrGR-like"/>
    <property type="match status" value="1"/>
</dbReference>
<dbReference type="PROSITE" id="PS00062">
    <property type="entry name" value="ALDOKETO_REDUCTASE_2"/>
    <property type="match status" value="1"/>
</dbReference>
<dbReference type="SUPFAM" id="SSF51430">
    <property type="entry name" value="NAD(P)-linked oxidoreductase"/>
    <property type="match status" value="1"/>
</dbReference>
<evidence type="ECO:0000256" key="2">
    <source>
        <dbReference type="ARBA" id="ARBA00022857"/>
    </source>
</evidence>
<dbReference type="InterPro" id="IPR020471">
    <property type="entry name" value="AKR"/>
</dbReference>
<sequence length="299" mass="33593">MSSSQKTFKKFVLNNGLEMPAVGMGTYRIRNESVLMQAVDDALRTGYRMFDTAAVYGNEQYLKKAFNQLLPKYGLEREDIFITTKMAPSDHGGNEITEKAFLKSLDNLGLEYIDLYLIHFPGTARIPTTDPRNKELRGNTWAKLVEIYDSGKVKAIGVSNYTVRHLKELAANSHGLMPAVNQVEWHPYYFQPELLKYCNDNDILLQAYCSLGGTSAQNASLLEDPVVVNIAKKLNVTRPQLLLAWAIQQGVAVIPKSTNPEHIKQNIELEFVIPKSDLEALNGLGRNNIKYAWDPSEVV</sequence>
<keyword evidence="2" id="KW-0521">NADP</keyword>
<dbReference type="Proteomes" id="UP000653454">
    <property type="component" value="Unassembled WGS sequence"/>
</dbReference>
<dbReference type="GO" id="GO:0016616">
    <property type="term" value="F:oxidoreductase activity, acting on the CH-OH group of donors, NAD or NADP as acceptor"/>
    <property type="evidence" value="ECO:0007669"/>
    <property type="project" value="UniProtKB-ARBA"/>
</dbReference>
<feature type="site" description="Lowers pKa of active site Tyr" evidence="6">
    <location>
        <position position="85"/>
    </location>
</feature>
<name>A0A8S4FPY6_PLUXY</name>